<evidence type="ECO:0000256" key="1">
    <source>
        <dbReference type="ARBA" id="ARBA00022801"/>
    </source>
</evidence>
<dbReference type="PANTHER" id="PTHR47406">
    <property type="entry name" value="COAGULATION FACTOR 5/8 TYPE, C-TERMINAL"/>
    <property type="match status" value="1"/>
</dbReference>
<evidence type="ECO:0000313" key="5">
    <source>
        <dbReference type="Proteomes" id="UP000293874"/>
    </source>
</evidence>
<dbReference type="Pfam" id="PF16126">
    <property type="entry name" value="DUF4838"/>
    <property type="match status" value="1"/>
</dbReference>
<organism evidence="4 5">
    <name type="scientific">Pseudobacter ginsenosidimutans</name>
    <dbReference type="NCBI Taxonomy" id="661488"/>
    <lineage>
        <taxon>Bacteria</taxon>
        <taxon>Pseudomonadati</taxon>
        <taxon>Bacteroidota</taxon>
        <taxon>Chitinophagia</taxon>
        <taxon>Chitinophagales</taxon>
        <taxon>Chitinophagaceae</taxon>
        <taxon>Pseudobacter</taxon>
    </lineage>
</organism>
<feature type="chain" id="PRO_5020843424" evidence="2">
    <location>
        <begin position="25"/>
        <end position="803"/>
    </location>
</feature>
<proteinExistence type="predicted"/>
<accession>A0A4Q7N0D7</accession>
<protein>
    <submittedName>
        <fullName evidence="4">Glycosyl hydrolase family 67</fullName>
    </submittedName>
</protein>
<name>A0A4Q7N0D7_9BACT</name>
<dbReference type="RefSeq" id="WP_130539451.1">
    <property type="nucleotide sequence ID" value="NZ_CP042431.1"/>
</dbReference>
<dbReference type="Proteomes" id="UP000293874">
    <property type="component" value="Unassembled WGS sequence"/>
</dbReference>
<gene>
    <name evidence="4" type="ORF">EV199_0898</name>
</gene>
<dbReference type="InterPro" id="IPR032287">
    <property type="entry name" value="DUF4838"/>
</dbReference>
<comment type="caution">
    <text evidence="4">The sequence shown here is derived from an EMBL/GenBank/DDBJ whole genome shotgun (WGS) entry which is preliminary data.</text>
</comment>
<dbReference type="GO" id="GO:0045493">
    <property type="term" value="P:xylan catabolic process"/>
    <property type="evidence" value="ECO:0007669"/>
    <property type="project" value="InterPro"/>
</dbReference>
<dbReference type="EMBL" id="SGXA01000001">
    <property type="protein sequence ID" value="RZS75040.1"/>
    <property type="molecule type" value="Genomic_DNA"/>
</dbReference>
<dbReference type="InterPro" id="IPR029018">
    <property type="entry name" value="Hex-like_dom2"/>
</dbReference>
<dbReference type="GO" id="GO:0046559">
    <property type="term" value="F:alpha-glucuronidase activity"/>
    <property type="evidence" value="ECO:0007669"/>
    <property type="project" value="InterPro"/>
</dbReference>
<keyword evidence="2" id="KW-0732">Signal</keyword>
<dbReference type="InterPro" id="IPR005154">
    <property type="entry name" value="Glyco_hydro_67_aGlcAse_N"/>
</dbReference>
<keyword evidence="1 4" id="KW-0378">Hydrolase</keyword>
<feature type="domain" description="Alpha glucuronidase N-terminal" evidence="3">
    <location>
        <begin position="35"/>
        <end position="132"/>
    </location>
</feature>
<sequence>MKNFLLSGMFTAFLCSFIAFVTKAEELIIVKNGQQAVVVVGKNASSVEQYAARELQRTIQLMSGAMLKIENGNERIPRIVIGTPASQDEIARLVNEMKLQGAGEEQLAVYRTGNTLFLAGNTPRAALYATYTFLTDVLGARWYWPGASGEYIPERKTITIDTLQISDSPDLAIRSLAITGVPNGDPDTDTWMARNRLNLVSSRAGGDSSGKIIPVRREKGFLIRIAGHNVILPEPLLREHPEYLAEIGGKRQFHPRNASHLCWSNPAVQDEVVKMIAGWWKESPYPDIVHFYPADQTLYCQCGNCKAMGDISTRWQKFSRILIGKLEKIVPGKRYWTYAYLEYKKVPDTVPAPFELIPYALYDVSYRHLLSGNSEYNKESIAELDGWMSKGVNTGIRGYEYIIFKEPMLTPMVSWVVDQMRWAHQRGLTAYMSELPAFNMPANTAPEHTYWNCSRLALYAATRAMWNTDITAEEVVKDWCATVYGPAAEEMVQYYFDLESAWRNNPEKITLFLNSAVAHVDDIFSDPLFQKLEYQFEASEKKIRSITDSRQTVRIGSQLSLEKKMLANWKRLFELKHRNAGIHTMDTTKKGILLYDAGQDSSPLSIALQENGWDVSIESTDLLKFKPYLQTRASVMLLRYSKNGKAEKWNADTFIRKNVKRYIEKGGVVILAVSGDIPVNNWFPGVPAVKWSGAEPVKFRKTIQLQSGRWQTWPNDLAESLNKGLPPNKGFRPLSEGWETLAAIPMSGGSDAGWLLRKKIGKGWLVLTSAPMGYEGGFELLSGRNAVNVVKLIENLQADNSDK</sequence>
<dbReference type="Pfam" id="PF03648">
    <property type="entry name" value="Glyco_hydro_67N"/>
    <property type="match status" value="1"/>
</dbReference>
<dbReference type="AlphaFoldDB" id="A0A4Q7N0D7"/>
<evidence type="ECO:0000313" key="4">
    <source>
        <dbReference type="EMBL" id="RZS75040.1"/>
    </source>
</evidence>
<keyword evidence="5" id="KW-1185">Reference proteome</keyword>
<dbReference type="SUPFAM" id="SSF55545">
    <property type="entry name" value="beta-N-acetylhexosaminidase-like domain"/>
    <property type="match status" value="1"/>
</dbReference>
<feature type="signal peptide" evidence="2">
    <location>
        <begin position="1"/>
        <end position="24"/>
    </location>
</feature>
<dbReference type="Gene3D" id="3.30.379.10">
    <property type="entry name" value="Chitobiase/beta-hexosaminidase domain 2-like"/>
    <property type="match status" value="1"/>
</dbReference>
<dbReference type="PANTHER" id="PTHR47406:SF2">
    <property type="entry name" value="ALPHA GLUCURONIDASE N-TERMINAL DOMAIN-CONTAINING PROTEIN"/>
    <property type="match status" value="1"/>
</dbReference>
<dbReference type="OrthoDB" id="1099022at2"/>
<evidence type="ECO:0000256" key="2">
    <source>
        <dbReference type="SAM" id="SignalP"/>
    </source>
</evidence>
<evidence type="ECO:0000259" key="3">
    <source>
        <dbReference type="Pfam" id="PF03648"/>
    </source>
</evidence>
<reference evidence="4 5" key="1">
    <citation type="submission" date="2019-02" db="EMBL/GenBank/DDBJ databases">
        <title>Genomic Encyclopedia of Type Strains, Phase IV (KMG-IV): sequencing the most valuable type-strain genomes for metagenomic binning, comparative biology and taxonomic classification.</title>
        <authorList>
            <person name="Goeker M."/>
        </authorList>
    </citation>
    <scope>NUCLEOTIDE SEQUENCE [LARGE SCALE GENOMIC DNA]</scope>
    <source>
        <strain evidence="4 5">DSM 18116</strain>
    </source>
</reference>